<proteinExistence type="predicted"/>
<gene>
    <name evidence="1" type="ORF">LCGC14_2896160</name>
</gene>
<evidence type="ECO:0000313" key="1">
    <source>
        <dbReference type="EMBL" id="KKK73206.1"/>
    </source>
</evidence>
<reference evidence="1" key="1">
    <citation type="journal article" date="2015" name="Nature">
        <title>Complex archaea that bridge the gap between prokaryotes and eukaryotes.</title>
        <authorList>
            <person name="Spang A."/>
            <person name="Saw J.H."/>
            <person name="Jorgensen S.L."/>
            <person name="Zaremba-Niedzwiedzka K."/>
            <person name="Martijn J."/>
            <person name="Lind A.E."/>
            <person name="van Eijk R."/>
            <person name="Schleper C."/>
            <person name="Guy L."/>
            <person name="Ettema T.J."/>
        </authorList>
    </citation>
    <scope>NUCLEOTIDE SEQUENCE</scope>
</reference>
<organism evidence="1">
    <name type="scientific">marine sediment metagenome</name>
    <dbReference type="NCBI Taxonomy" id="412755"/>
    <lineage>
        <taxon>unclassified sequences</taxon>
        <taxon>metagenomes</taxon>
        <taxon>ecological metagenomes</taxon>
    </lineage>
</organism>
<dbReference type="AlphaFoldDB" id="A0A0F9ALY0"/>
<accession>A0A0F9ALY0</accession>
<name>A0A0F9ALY0_9ZZZZ</name>
<dbReference type="EMBL" id="LAZR01056891">
    <property type="protein sequence ID" value="KKK73206.1"/>
    <property type="molecule type" value="Genomic_DNA"/>
</dbReference>
<sequence length="58" mass="6660">MDKEGGKMKVEDGSRKECEHCWCEEVMVPSIGDYSSNQKHSRCCNCGLKKLLTNHNRE</sequence>
<comment type="caution">
    <text evidence="1">The sequence shown here is derived from an EMBL/GenBank/DDBJ whole genome shotgun (WGS) entry which is preliminary data.</text>
</comment>
<protein>
    <submittedName>
        <fullName evidence="1">Uncharacterized protein</fullName>
    </submittedName>
</protein>